<evidence type="ECO:0000313" key="3">
    <source>
        <dbReference type="Proteomes" id="UP000307517"/>
    </source>
</evidence>
<gene>
    <name evidence="2" type="ORF">E6L36_09305</name>
</gene>
<name>A0AB74IE96_LACRH</name>
<dbReference type="GO" id="GO:0003677">
    <property type="term" value="F:DNA binding"/>
    <property type="evidence" value="ECO:0007669"/>
    <property type="project" value="InterPro"/>
</dbReference>
<dbReference type="SUPFAM" id="SSF47413">
    <property type="entry name" value="lambda repressor-like DNA-binding domains"/>
    <property type="match status" value="1"/>
</dbReference>
<sequence length="88" mass="10089">MTGIEPAFTLEGARNNLHFSQKEVAEALGMSTKTYADYEKYRKVLRTDKAFEFAKLVKLPFDSIIFLPKDYETFVVGKKYLLTKGETV</sequence>
<dbReference type="Pfam" id="PF01381">
    <property type="entry name" value="HTH_3"/>
    <property type="match status" value="1"/>
</dbReference>
<dbReference type="RefSeq" id="WP_020752157.1">
    <property type="nucleotide sequence ID" value="NZ_CABFNI010000011.1"/>
</dbReference>
<dbReference type="InterPro" id="IPR010982">
    <property type="entry name" value="Lambda_DNA-bd_dom_sf"/>
</dbReference>
<protein>
    <submittedName>
        <fullName evidence="2">XRE family transcriptional regulator</fullName>
    </submittedName>
</protein>
<dbReference type="CDD" id="cd00093">
    <property type="entry name" value="HTH_XRE"/>
    <property type="match status" value="1"/>
</dbReference>
<dbReference type="SMART" id="SM00530">
    <property type="entry name" value="HTH_XRE"/>
    <property type="match status" value="1"/>
</dbReference>
<proteinExistence type="predicted"/>
<organism evidence="2 3">
    <name type="scientific">Lacticaseibacillus rhamnosus</name>
    <name type="common">Lactobacillus rhamnosus</name>
    <dbReference type="NCBI Taxonomy" id="47715"/>
    <lineage>
        <taxon>Bacteria</taxon>
        <taxon>Bacillati</taxon>
        <taxon>Bacillota</taxon>
        <taxon>Bacilli</taxon>
        <taxon>Lactobacillales</taxon>
        <taxon>Lactobacillaceae</taxon>
        <taxon>Lacticaseibacillus</taxon>
    </lineage>
</organism>
<evidence type="ECO:0000313" key="2">
    <source>
        <dbReference type="EMBL" id="THC80571.1"/>
    </source>
</evidence>
<comment type="caution">
    <text evidence="2">The sequence shown here is derived from an EMBL/GenBank/DDBJ whole genome shotgun (WGS) entry which is preliminary data.</text>
</comment>
<dbReference type="InterPro" id="IPR001387">
    <property type="entry name" value="Cro/C1-type_HTH"/>
</dbReference>
<evidence type="ECO:0000259" key="1">
    <source>
        <dbReference type="PROSITE" id="PS50943"/>
    </source>
</evidence>
<dbReference type="Proteomes" id="UP000307517">
    <property type="component" value="Unassembled WGS sequence"/>
</dbReference>
<accession>A0AB74IE96</accession>
<dbReference type="AlphaFoldDB" id="A0AB74IE96"/>
<dbReference type="Gene3D" id="1.10.260.40">
    <property type="entry name" value="lambda repressor-like DNA-binding domains"/>
    <property type="match status" value="1"/>
</dbReference>
<reference evidence="2 3" key="1">
    <citation type="submission" date="2019-04" db="EMBL/GenBank/DDBJ databases">
        <title>Genome Announcement to Ensure Probiotic Safety of Lactobacillus rhamnosus UBLR-58.</title>
        <authorList>
            <person name="Sulthana A."/>
            <person name="Lakshmi S.G."/>
            <person name="Madempudi R.S."/>
        </authorList>
    </citation>
    <scope>NUCLEOTIDE SEQUENCE [LARGE SCALE GENOMIC DNA]</scope>
    <source>
        <strain evidence="2 3">UBLR-58</strain>
    </source>
</reference>
<dbReference type="PROSITE" id="PS50943">
    <property type="entry name" value="HTH_CROC1"/>
    <property type="match status" value="1"/>
</dbReference>
<dbReference type="EMBL" id="SSHM01000001">
    <property type="protein sequence ID" value="THC80571.1"/>
    <property type="molecule type" value="Genomic_DNA"/>
</dbReference>
<feature type="domain" description="HTH cro/C1-type" evidence="1">
    <location>
        <begin position="10"/>
        <end position="64"/>
    </location>
</feature>